<comment type="similarity">
    <text evidence="1 5">Belongs to the antibiotic N-acetyltransferase family.</text>
</comment>
<organism evidence="6 7">
    <name type="scientific">Desulfovibrio porci</name>
    <dbReference type="NCBI Taxonomy" id="2605782"/>
    <lineage>
        <taxon>Bacteria</taxon>
        <taxon>Pseudomonadati</taxon>
        <taxon>Thermodesulfobacteriota</taxon>
        <taxon>Desulfovibrionia</taxon>
        <taxon>Desulfovibrionales</taxon>
        <taxon>Desulfovibrionaceae</taxon>
        <taxon>Desulfovibrio</taxon>
    </lineage>
</organism>
<evidence type="ECO:0000313" key="6">
    <source>
        <dbReference type="EMBL" id="MSS29025.1"/>
    </source>
</evidence>
<evidence type="ECO:0000313" key="7">
    <source>
        <dbReference type="Proteomes" id="UP000477488"/>
    </source>
</evidence>
<dbReference type="Pfam" id="PF02522">
    <property type="entry name" value="Antibiotic_NAT"/>
    <property type="match status" value="1"/>
</dbReference>
<evidence type="ECO:0000256" key="3">
    <source>
        <dbReference type="ARBA" id="ARBA00022679"/>
    </source>
</evidence>
<dbReference type="SUPFAM" id="SSF110710">
    <property type="entry name" value="TTHA0583/YokD-like"/>
    <property type="match status" value="1"/>
</dbReference>
<dbReference type="RefSeq" id="WP_154513026.1">
    <property type="nucleotide sequence ID" value="NZ_VUMH01000019.1"/>
</dbReference>
<name>A0A6L5XPM2_9BACT</name>
<dbReference type="GO" id="GO:0046353">
    <property type="term" value="F:aminoglycoside 3-N-acetyltransferase activity"/>
    <property type="evidence" value="ECO:0007669"/>
    <property type="project" value="UniProtKB-EC"/>
</dbReference>
<comment type="caution">
    <text evidence="6">The sequence shown here is derived from an EMBL/GenBank/DDBJ whole genome shotgun (WGS) entry which is preliminary data.</text>
</comment>
<dbReference type="EC" id="2.3.1.-" evidence="5"/>
<reference evidence="6 7" key="1">
    <citation type="submission" date="2019-09" db="EMBL/GenBank/DDBJ databases">
        <title>In-depth cultivation of the pig gut microbiome towards novel bacterial diversity and tailored functional studies.</title>
        <authorList>
            <person name="Wylensek D."/>
            <person name="Hitch T.C.A."/>
            <person name="Clavel T."/>
        </authorList>
    </citation>
    <scope>NUCLEOTIDE SEQUENCE [LARGE SCALE GENOMIC DNA]</scope>
    <source>
        <strain evidence="6 7">PG-178-WT-4</strain>
    </source>
</reference>
<dbReference type="Proteomes" id="UP000477488">
    <property type="component" value="Unassembled WGS sequence"/>
</dbReference>
<keyword evidence="5" id="KW-0046">Antibiotic resistance</keyword>
<dbReference type="PANTHER" id="PTHR11104:SF0">
    <property type="entry name" value="SPBETA PROPHAGE-DERIVED AMINOGLYCOSIDE N(3')-ACETYLTRANSFERASE-LIKE PROTEIN YOKD"/>
    <property type="match status" value="1"/>
</dbReference>
<evidence type="ECO:0000256" key="4">
    <source>
        <dbReference type="ARBA" id="ARBA00023315"/>
    </source>
</evidence>
<accession>A0A6L5XPM2</accession>
<dbReference type="InterPro" id="IPR003679">
    <property type="entry name" value="Amioglycoside_AcTrfase"/>
</dbReference>
<dbReference type="EMBL" id="VUMH01000019">
    <property type="protein sequence ID" value="MSS29025.1"/>
    <property type="molecule type" value="Genomic_DNA"/>
</dbReference>
<evidence type="ECO:0000256" key="5">
    <source>
        <dbReference type="RuleBase" id="RU365031"/>
    </source>
</evidence>
<protein>
    <recommendedName>
        <fullName evidence="2 5">Aminoglycoside N(3)-acetyltransferase</fullName>
        <ecNumber evidence="5">2.3.1.-</ecNumber>
    </recommendedName>
</protein>
<keyword evidence="7" id="KW-1185">Reference proteome</keyword>
<dbReference type="AlphaFoldDB" id="A0A6L5XPM2"/>
<dbReference type="GO" id="GO:0046677">
    <property type="term" value="P:response to antibiotic"/>
    <property type="evidence" value="ECO:0007669"/>
    <property type="project" value="UniProtKB-KW"/>
</dbReference>
<comment type="catalytic activity">
    <reaction evidence="5">
        <text>a 2-deoxystreptamine antibiotic + acetyl-CoA = an N(3)-acetyl-2-deoxystreptamine antibiotic + CoA + H(+)</text>
        <dbReference type="Rhea" id="RHEA:12665"/>
        <dbReference type="ChEBI" id="CHEBI:15378"/>
        <dbReference type="ChEBI" id="CHEBI:57287"/>
        <dbReference type="ChEBI" id="CHEBI:57288"/>
        <dbReference type="ChEBI" id="CHEBI:57921"/>
        <dbReference type="ChEBI" id="CHEBI:77452"/>
        <dbReference type="EC" id="2.3.1.81"/>
    </reaction>
</comment>
<sequence length="158" mass="17251">MNTYTIKNIEHALDELDIQRGDCVLVRADLRYLGLFAPEPRQAPAVLFQALAHRVDLTVGTLLVPTGSLSLCNSSTPFDPKTTPSELGVFSEYVRTREGAVRSFHPFFSYTALGAEAEEICSSVPRCNVPIGCSPCLKPVKLELTDNSKPSRGQGEQP</sequence>
<keyword evidence="4 5" id="KW-0012">Acyltransferase</keyword>
<evidence type="ECO:0000256" key="2">
    <source>
        <dbReference type="ARBA" id="ARBA00012882"/>
    </source>
</evidence>
<gene>
    <name evidence="6" type="ORF">FYJ44_13560</name>
</gene>
<evidence type="ECO:0000256" key="1">
    <source>
        <dbReference type="ARBA" id="ARBA00006383"/>
    </source>
</evidence>
<proteinExistence type="inferred from homology"/>
<dbReference type="InterPro" id="IPR028345">
    <property type="entry name" value="Antibiotic_NAT-like"/>
</dbReference>
<keyword evidence="3 5" id="KW-0808">Transferase</keyword>
<dbReference type="PANTHER" id="PTHR11104">
    <property type="entry name" value="AMINOGLYCOSIDE N3-ACETYLTRANSFERASE"/>
    <property type="match status" value="1"/>
</dbReference>